<comment type="caution">
    <text evidence="2">The sequence shown here is derived from an EMBL/GenBank/DDBJ whole genome shotgun (WGS) entry which is preliminary data.</text>
</comment>
<evidence type="ECO:0000313" key="2">
    <source>
        <dbReference type="EMBL" id="CAB3231687.1"/>
    </source>
</evidence>
<dbReference type="Proteomes" id="UP000494106">
    <property type="component" value="Unassembled WGS sequence"/>
</dbReference>
<keyword evidence="1" id="KW-0732">Signal</keyword>
<organism evidence="2 3">
    <name type="scientific">Arctia plantaginis</name>
    <name type="common">Wood tiger moth</name>
    <name type="synonym">Phalaena plantaginis</name>
    <dbReference type="NCBI Taxonomy" id="874455"/>
    <lineage>
        <taxon>Eukaryota</taxon>
        <taxon>Metazoa</taxon>
        <taxon>Ecdysozoa</taxon>
        <taxon>Arthropoda</taxon>
        <taxon>Hexapoda</taxon>
        <taxon>Insecta</taxon>
        <taxon>Pterygota</taxon>
        <taxon>Neoptera</taxon>
        <taxon>Endopterygota</taxon>
        <taxon>Lepidoptera</taxon>
        <taxon>Glossata</taxon>
        <taxon>Ditrysia</taxon>
        <taxon>Noctuoidea</taxon>
        <taxon>Erebidae</taxon>
        <taxon>Arctiinae</taxon>
        <taxon>Arctia</taxon>
    </lineage>
</organism>
<dbReference type="AlphaFoldDB" id="A0A8S0ZH13"/>
<accession>A0A8S0ZH13</accession>
<reference evidence="2 3" key="1">
    <citation type="submission" date="2020-04" db="EMBL/GenBank/DDBJ databases">
        <authorList>
            <person name="Wallbank WR R."/>
            <person name="Pardo Diaz C."/>
            <person name="Kozak K."/>
            <person name="Martin S."/>
            <person name="Jiggins C."/>
            <person name="Moest M."/>
            <person name="Warren A I."/>
            <person name="Byers J.R.P. K."/>
            <person name="Montejo-Kovacevich G."/>
            <person name="Yen C E."/>
        </authorList>
    </citation>
    <scope>NUCLEOTIDE SEQUENCE [LARGE SCALE GENOMIC DNA]</scope>
</reference>
<name>A0A8S0ZH13_ARCPL</name>
<sequence>MTLFSLICLVFIETVTVYSTQKLKLPDFSKGDAIKYDQLSKFILEDPSSSEEYLSNDPIVNYLRNENHEPGKPSDRSEGYIFNEKLCKLIKKRILCGYDRNKGEISEEKSVDIGNNCIIRNDRIECGYLSKPFNSALHLRFRSVTFTESSITTITNKTGSIGKQDHINISENFNTTTELPVQLPVSNTSESTINVLNTPERRFKETSPVTQPLKIAPDIILLNKSSPAILSSSVPPIKTAKESDPTTSLSSPINFIKNITNKIELPIHSGVLNNEAYTENRNKTESVRQGLIRKLMNNIENKKAIRREEPHIESIPPSKNCKCPNQASILKDSSTTFFLRARRNSKSLRKGNNKTNIKTACVENKDRIVCLDYKLE</sequence>
<feature type="signal peptide" evidence="1">
    <location>
        <begin position="1"/>
        <end position="17"/>
    </location>
</feature>
<protein>
    <submittedName>
        <fullName evidence="2">Uncharacterized protein</fullName>
    </submittedName>
</protein>
<evidence type="ECO:0000256" key="1">
    <source>
        <dbReference type="SAM" id="SignalP"/>
    </source>
</evidence>
<keyword evidence="3" id="KW-1185">Reference proteome</keyword>
<feature type="chain" id="PRO_5035812929" evidence="1">
    <location>
        <begin position="18"/>
        <end position="376"/>
    </location>
</feature>
<dbReference type="EMBL" id="CADEBC010000473">
    <property type="protein sequence ID" value="CAB3231687.1"/>
    <property type="molecule type" value="Genomic_DNA"/>
</dbReference>
<dbReference type="OrthoDB" id="7465467at2759"/>
<proteinExistence type="predicted"/>
<evidence type="ECO:0000313" key="3">
    <source>
        <dbReference type="Proteomes" id="UP000494106"/>
    </source>
</evidence>
<gene>
    <name evidence="2" type="ORF">APLA_LOCUS4550</name>
</gene>